<dbReference type="AlphaFoldDB" id="A0AA94WNB7"/>
<dbReference type="Proteomes" id="UP000323393">
    <property type="component" value="Unassembled WGS sequence"/>
</dbReference>
<reference evidence="1 2" key="1">
    <citation type="submission" date="2019-08" db="EMBL/GenBank/DDBJ databases">
        <title>Bacillus genomes from the desert of Cuatro Cienegas, Coahuila.</title>
        <authorList>
            <person name="Olmedo-Alvarez G."/>
        </authorList>
    </citation>
    <scope>NUCLEOTIDE SEQUENCE [LARGE SCALE GENOMIC DNA]</scope>
    <source>
        <strain evidence="1 2">CH88_3T</strain>
    </source>
</reference>
<sequence length="159" mass="19266">MLKACWRNFLYILNHKLNVLVECWKEGLFIQGITHDLSKFSPKEFFPYAKKFFSDKDLSAEDEMIWKYAWLHHQNKNKHHAEYWVVDPQNKTALPMPKKYLIEMVCDWRSFSRKWGRKVKQSKLDLTDKLVLHPDSKRELELIMLRKRQEDNNELVKEG</sequence>
<evidence type="ECO:0000313" key="1">
    <source>
        <dbReference type="EMBL" id="TYS58275.1"/>
    </source>
</evidence>
<dbReference type="EMBL" id="VTEU01000005">
    <property type="protein sequence ID" value="TYS58275.1"/>
    <property type="molecule type" value="Genomic_DNA"/>
</dbReference>
<evidence type="ECO:0008006" key="3">
    <source>
        <dbReference type="Google" id="ProtNLM"/>
    </source>
</evidence>
<accession>A0AA94WNB7</accession>
<name>A0AA94WNB7_9BACI</name>
<dbReference type="Pfam" id="PF18907">
    <property type="entry name" value="DUF5662"/>
    <property type="match status" value="1"/>
</dbReference>
<evidence type="ECO:0000313" key="2">
    <source>
        <dbReference type="Proteomes" id="UP000323393"/>
    </source>
</evidence>
<organism evidence="1 2">
    <name type="scientific">Sutcliffiella horikoshii</name>
    <dbReference type="NCBI Taxonomy" id="79883"/>
    <lineage>
        <taxon>Bacteria</taxon>
        <taxon>Bacillati</taxon>
        <taxon>Bacillota</taxon>
        <taxon>Bacilli</taxon>
        <taxon>Bacillales</taxon>
        <taxon>Bacillaceae</taxon>
        <taxon>Sutcliffiella</taxon>
    </lineage>
</organism>
<protein>
    <recommendedName>
        <fullName evidence="3">Catalase</fullName>
    </recommendedName>
</protein>
<comment type="caution">
    <text evidence="1">The sequence shown here is derived from an EMBL/GenBank/DDBJ whole genome shotgun (WGS) entry which is preliminary data.</text>
</comment>
<dbReference type="InterPro" id="IPR043721">
    <property type="entry name" value="DUF5662"/>
</dbReference>
<proteinExistence type="predicted"/>
<gene>
    <name evidence="1" type="ORF">FZC74_13995</name>
</gene>